<sequence length="316" mass="35799">MRKVLGLLLLLSVVSAAWAQERQDTIVVSRDGTGNFRTLQEAIESARAFMDYTVTIYVKNGVYKEKVIVPSWVENIDIIGEDRDKTIITYDDHANINKMGTFRTYTVKVEGSDITFKNLTIENNAAQLGQAVALHTEGDRLKFINCRILGNQDTIYTGAKFTRLYFKDCYIDGTTDFIFGPSTALFENCMIHSKRNSYVTAASTPKEAKYGYIFKHCKLTAEPGVDKVYLGRPWRPYAYTLFIECELGKHIVPAGWHNWGKQSNEETARYMEYKNTGEGANVSERVAWSKQLTKKEAEAVTVDAIFGTQSNWNPID</sequence>
<dbReference type="SUPFAM" id="SSF51126">
    <property type="entry name" value="Pectin lyase-like"/>
    <property type="match status" value="1"/>
</dbReference>
<proteinExistence type="inferred from homology"/>
<name>A0A396BBG8_PHOVU</name>
<dbReference type="Pfam" id="PF01095">
    <property type="entry name" value="Pectinesterase"/>
    <property type="match status" value="1"/>
</dbReference>
<dbReference type="GO" id="GO:0045490">
    <property type="term" value="P:pectin catabolic process"/>
    <property type="evidence" value="ECO:0007669"/>
    <property type="project" value="UniProtKB-UniRule"/>
</dbReference>
<comment type="pathway">
    <text evidence="5">Glycan metabolism; pectin degradation; 2-dehydro-3-deoxy-D-gluconate from pectin: step 1/5.</text>
</comment>
<feature type="domain" description="Pectinesterase catalytic" evidence="6">
    <location>
        <begin position="26"/>
        <end position="304"/>
    </location>
</feature>
<dbReference type="GO" id="GO:0042545">
    <property type="term" value="P:cell wall modification"/>
    <property type="evidence" value="ECO:0007669"/>
    <property type="project" value="UniProtKB-UniRule"/>
</dbReference>
<evidence type="ECO:0000256" key="1">
    <source>
        <dbReference type="ARBA" id="ARBA00008891"/>
    </source>
</evidence>
<gene>
    <name evidence="8" type="ORF">FYJ30_06210</name>
    <name evidence="7" type="ORF">LI282_04695</name>
</gene>
<feature type="active site" evidence="4">
    <location>
        <position position="176"/>
    </location>
</feature>
<dbReference type="AlphaFoldDB" id="A0A396BBG8"/>
<dbReference type="GO" id="GO:0030599">
    <property type="term" value="F:pectinesterase activity"/>
    <property type="evidence" value="ECO:0007669"/>
    <property type="project" value="UniProtKB-UniRule"/>
</dbReference>
<dbReference type="Gene3D" id="2.160.20.10">
    <property type="entry name" value="Single-stranded right-handed beta-helix, Pectin lyase-like"/>
    <property type="match status" value="1"/>
</dbReference>
<protein>
    <recommendedName>
        <fullName evidence="5">Pectinesterase</fullName>
        <ecNumber evidence="5">3.1.1.11</ecNumber>
    </recommendedName>
</protein>
<dbReference type="InterPro" id="IPR012334">
    <property type="entry name" value="Pectin_lyas_fold"/>
</dbReference>
<evidence type="ECO:0000313" key="8">
    <source>
        <dbReference type="EMBL" id="MSS47920.1"/>
    </source>
</evidence>
<evidence type="ECO:0000313" key="7">
    <source>
        <dbReference type="EMBL" id="MCB7280335.1"/>
    </source>
</evidence>
<evidence type="ECO:0000256" key="5">
    <source>
        <dbReference type="RuleBase" id="RU000589"/>
    </source>
</evidence>
<organism evidence="8 9">
    <name type="scientific">Phocaeicola vulgatus</name>
    <name type="common">Bacteroides vulgatus</name>
    <dbReference type="NCBI Taxonomy" id="821"/>
    <lineage>
        <taxon>Bacteria</taxon>
        <taxon>Pseudomonadati</taxon>
        <taxon>Bacteroidota</taxon>
        <taxon>Bacteroidia</taxon>
        <taxon>Bacteroidales</taxon>
        <taxon>Bacteroidaceae</taxon>
        <taxon>Phocaeicola</taxon>
    </lineage>
</organism>
<evidence type="ECO:0000256" key="2">
    <source>
        <dbReference type="ARBA" id="ARBA00022801"/>
    </source>
</evidence>
<evidence type="ECO:0000256" key="4">
    <source>
        <dbReference type="PROSITE-ProRule" id="PRU10040"/>
    </source>
</evidence>
<comment type="catalytic activity">
    <reaction evidence="5">
        <text>[(1-&gt;4)-alpha-D-galacturonosyl methyl ester](n) + n H2O = [(1-&gt;4)-alpha-D-galacturonosyl](n) + n methanol + n H(+)</text>
        <dbReference type="Rhea" id="RHEA:22380"/>
        <dbReference type="Rhea" id="RHEA-COMP:14570"/>
        <dbReference type="Rhea" id="RHEA-COMP:14573"/>
        <dbReference type="ChEBI" id="CHEBI:15377"/>
        <dbReference type="ChEBI" id="CHEBI:15378"/>
        <dbReference type="ChEBI" id="CHEBI:17790"/>
        <dbReference type="ChEBI" id="CHEBI:140522"/>
        <dbReference type="ChEBI" id="CHEBI:140523"/>
        <dbReference type="EC" id="3.1.1.11"/>
    </reaction>
</comment>
<evidence type="ECO:0000313" key="9">
    <source>
        <dbReference type="Proteomes" id="UP000460950"/>
    </source>
</evidence>
<dbReference type="RefSeq" id="WP_117697118.1">
    <property type="nucleotide sequence ID" value="NZ_DAWEQP010000001.1"/>
</dbReference>
<keyword evidence="3 5" id="KW-0063">Aspartyl esterase</keyword>
<feature type="chain" id="PRO_5043075273" description="Pectinesterase" evidence="5">
    <location>
        <begin position="20"/>
        <end position="316"/>
    </location>
</feature>
<keyword evidence="2 5" id="KW-0378">Hydrolase</keyword>
<dbReference type="InterPro" id="IPR011050">
    <property type="entry name" value="Pectin_lyase_fold/virulence"/>
</dbReference>
<dbReference type="EMBL" id="JAJCQG010000010">
    <property type="protein sequence ID" value="MCB7280335.1"/>
    <property type="molecule type" value="Genomic_DNA"/>
</dbReference>
<dbReference type="PANTHER" id="PTHR31321">
    <property type="entry name" value="ACYL-COA THIOESTER HYDROLASE YBHC-RELATED"/>
    <property type="match status" value="1"/>
</dbReference>
<reference evidence="8 9" key="1">
    <citation type="submission" date="2019-09" db="EMBL/GenBank/DDBJ databases">
        <title>In-depth cultivation of the pig gut microbiome towards novel bacterial diversity and tailored functional studies.</title>
        <authorList>
            <person name="Wylensek D."/>
            <person name="Hitch T.C.A."/>
            <person name="Clavel T."/>
        </authorList>
    </citation>
    <scope>NUCLEOTIDE SEQUENCE [LARGE SCALE GENOMIC DNA]</scope>
    <source>
        <strain evidence="8 9">WCA-389-WT-3C</strain>
    </source>
</reference>
<dbReference type="EMBL" id="VULU01000008">
    <property type="protein sequence ID" value="MSS47920.1"/>
    <property type="molecule type" value="Genomic_DNA"/>
</dbReference>
<evidence type="ECO:0000259" key="6">
    <source>
        <dbReference type="Pfam" id="PF01095"/>
    </source>
</evidence>
<reference evidence="7" key="2">
    <citation type="submission" date="2021-10" db="EMBL/GenBank/DDBJ databases">
        <title>Collection of gut derived symbiotic bacterial strains cultured from healthy donors.</title>
        <authorList>
            <person name="Lin H."/>
            <person name="Littmann E."/>
            <person name="Kohout C."/>
            <person name="Pamer E.G."/>
        </authorList>
    </citation>
    <scope>NUCLEOTIDE SEQUENCE</scope>
    <source>
        <strain evidence="7">DFI.1.167</strain>
    </source>
</reference>
<dbReference type="InterPro" id="IPR000070">
    <property type="entry name" value="Pectinesterase_cat"/>
</dbReference>
<dbReference type="Proteomes" id="UP000460950">
    <property type="component" value="Unassembled WGS sequence"/>
</dbReference>
<dbReference type="EC" id="3.1.1.11" evidence="5"/>
<dbReference type="InterPro" id="IPR033131">
    <property type="entry name" value="Pectinesterase_Asp_AS"/>
</dbReference>
<dbReference type="Proteomes" id="UP001199363">
    <property type="component" value="Unassembled WGS sequence"/>
</dbReference>
<comment type="caution">
    <text evidence="8">The sequence shown here is derived from an EMBL/GenBank/DDBJ whole genome shotgun (WGS) entry which is preliminary data.</text>
</comment>
<dbReference type="GO" id="GO:0009279">
    <property type="term" value="C:cell outer membrane"/>
    <property type="evidence" value="ECO:0007669"/>
    <property type="project" value="TreeGrafter"/>
</dbReference>
<dbReference type="PANTHER" id="PTHR31321:SF57">
    <property type="entry name" value="PECTINESTERASE 53-RELATED"/>
    <property type="match status" value="1"/>
</dbReference>
<dbReference type="PROSITE" id="PS00503">
    <property type="entry name" value="PECTINESTERASE_2"/>
    <property type="match status" value="1"/>
</dbReference>
<evidence type="ECO:0000256" key="3">
    <source>
        <dbReference type="ARBA" id="ARBA00023085"/>
    </source>
</evidence>
<comment type="similarity">
    <text evidence="1">Belongs to the pectinesterase family.</text>
</comment>
<feature type="signal peptide" evidence="5">
    <location>
        <begin position="1"/>
        <end position="19"/>
    </location>
</feature>
<dbReference type="UniPathway" id="UPA00545">
    <property type="reaction ID" value="UER00823"/>
</dbReference>
<keyword evidence="5" id="KW-0732">Signal</keyword>
<accession>A0A396BBG8</accession>